<protein>
    <recommendedName>
        <fullName evidence="3">Integrase catalytic domain-containing protein</fullName>
    </recommendedName>
</protein>
<evidence type="ECO:0000313" key="2">
    <source>
        <dbReference type="Proteomes" id="UP000075515"/>
    </source>
</evidence>
<reference evidence="1 2" key="1">
    <citation type="submission" date="2014-02" db="EMBL/GenBank/DDBJ databases">
        <title>The small core and large imbalanced accessory genome model reveals a collaborative survival strategy of Sorangium cellulosum strains in nature.</title>
        <authorList>
            <person name="Han K."/>
            <person name="Peng R."/>
            <person name="Blom J."/>
            <person name="Li Y.-Z."/>
        </authorList>
    </citation>
    <scope>NUCLEOTIDE SEQUENCE [LARGE SCALE GENOMIC DNA]</scope>
    <source>
        <strain evidence="1 2">So0149</strain>
    </source>
</reference>
<dbReference type="InterPro" id="IPR012337">
    <property type="entry name" value="RNaseH-like_sf"/>
</dbReference>
<evidence type="ECO:0000313" key="1">
    <source>
        <dbReference type="EMBL" id="KYF98712.1"/>
    </source>
</evidence>
<evidence type="ECO:0008006" key="3">
    <source>
        <dbReference type="Google" id="ProtNLM"/>
    </source>
</evidence>
<organism evidence="1 2">
    <name type="scientific">Sorangium cellulosum</name>
    <name type="common">Polyangium cellulosum</name>
    <dbReference type="NCBI Taxonomy" id="56"/>
    <lineage>
        <taxon>Bacteria</taxon>
        <taxon>Pseudomonadati</taxon>
        <taxon>Myxococcota</taxon>
        <taxon>Polyangia</taxon>
        <taxon>Polyangiales</taxon>
        <taxon>Polyangiaceae</taxon>
        <taxon>Sorangium</taxon>
    </lineage>
</organism>
<dbReference type="SUPFAM" id="SSF53098">
    <property type="entry name" value="Ribonuclease H-like"/>
    <property type="match status" value="1"/>
</dbReference>
<dbReference type="EMBL" id="JEMC01001228">
    <property type="protein sequence ID" value="KYF98712.1"/>
    <property type="molecule type" value="Genomic_DNA"/>
</dbReference>
<dbReference type="Proteomes" id="UP000075515">
    <property type="component" value="Unassembled WGS sequence"/>
</dbReference>
<name>A0A150T1X0_SORCE</name>
<accession>A0A150T1X0</accession>
<comment type="caution">
    <text evidence="1">The sequence shown here is derived from an EMBL/GenBank/DDBJ whole genome shotgun (WGS) entry which is preliminary data.</text>
</comment>
<sequence length="112" mass="13503">MPRRTSLFRTLKYRPEYPRRLFATMEHARRWVERSVAWYNGEHLHGSIRFVTPDDRHRGRDGALLAARHALYQQRARRRTPWRWTGQTRNWTRIGTVTLNPHTHEAQALTTM</sequence>
<proteinExistence type="predicted"/>
<dbReference type="AlphaFoldDB" id="A0A150T1X0"/>
<gene>
    <name evidence="1" type="ORF">BE18_34735</name>
</gene>